<accession>A0A9P4NEP9</accession>
<dbReference type="PANTHER" id="PTHR12176:SF84">
    <property type="entry name" value="METHYLTRANSFERASE DOMAIN-CONTAINING PROTEIN"/>
    <property type="match status" value="1"/>
</dbReference>
<evidence type="ECO:0000256" key="1">
    <source>
        <dbReference type="ARBA" id="ARBA00008361"/>
    </source>
</evidence>
<dbReference type="SUPFAM" id="SSF53335">
    <property type="entry name" value="S-adenosyl-L-methionine-dependent methyltransferases"/>
    <property type="match status" value="1"/>
</dbReference>
<name>A0A9P4NEP9_9PEZI</name>
<evidence type="ECO:0000313" key="5">
    <source>
        <dbReference type="Proteomes" id="UP000800235"/>
    </source>
</evidence>
<dbReference type="PANTHER" id="PTHR12176">
    <property type="entry name" value="SAM-DEPENDENT METHYLTRANSFERASE SUPERFAMILY PROTEIN"/>
    <property type="match status" value="1"/>
</dbReference>
<dbReference type="InterPro" id="IPR029063">
    <property type="entry name" value="SAM-dependent_MTases_sf"/>
</dbReference>
<sequence length="306" mass="34572">MAPQPPPFSSQEYWENRFQRNPSAFDWLVPSGTSILEKHIVHAVSTCAQPAPQILHIGSGTSLLSFHLKSFVQDSRQIHNIDFSKQAVEWGRKTEEQLYPDGAQKYDLKEHRGSAERQPFGDVVVNGPARQRMEWSQVDLVSLTSVISSLSHLSYTVIIDKSTSDAIACGEDVAVPLPFVEYYPAGEVFPRPMRESHTVKHLVHPVIVLALHLALVTPPGARWISLSYSAARFPCISDPDHDVDLLDMRARGLPLPSKFWTMVCKEPIEVMDERSHKSDQVHRPAVFNWLYVLERTENILKVSDCQ</sequence>
<organism evidence="4 5">
    <name type="scientific">Tothia fuscella</name>
    <dbReference type="NCBI Taxonomy" id="1048955"/>
    <lineage>
        <taxon>Eukaryota</taxon>
        <taxon>Fungi</taxon>
        <taxon>Dikarya</taxon>
        <taxon>Ascomycota</taxon>
        <taxon>Pezizomycotina</taxon>
        <taxon>Dothideomycetes</taxon>
        <taxon>Pleosporomycetidae</taxon>
        <taxon>Venturiales</taxon>
        <taxon>Cylindrosympodiaceae</taxon>
        <taxon>Tothia</taxon>
    </lineage>
</organism>
<dbReference type="Proteomes" id="UP000800235">
    <property type="component" value="Unassembled WGS sequence"/>
</dbReference>
<dbReference type="OrthoDB" id="411785at2759"/>
<evidence type="ECO:0000313" key="4">
    <source>
        <dbReference type="EMBL" id="KAF2417252.1"/>
    </source>
</evidence>
<comment type="similarity">
    <text evidence="1">Belongs to the methyltransferase superfamily.</text>
</comment>
<evidence type="ECO:0000256" key="3">
    <source>
        <dbReference type="ARBA" id="ARBA00022679"/>
    </source>
</evidence>
<comment type="caution">
    <text evidence="4">The sequence shown here is derived from an EMBL/GenBank/DDBJ whole genome shotgun (WGS) entry which is preliminary data.</text>
</comment>
<protein>
    <submittedName>
        <fullName evidence="4">Uncharacterized protein</fullName>
    </submittedName>
</protein>
<dbReference type="GO" id="GO:0008168">
    <property type="term" value="F:methyltransferase activity"/>
    <property type="evidence" value="ECO:0007669"/>
    <property type="project" value="UniProtKB-KW"/>
</dbReference>
<dbReference type="Gene3D" id="3.40.50.150">
    <property type="entry name" value="Vaccinia Virus protein VP39"/>
    <property type="match status" value="1"/>
</dbReference>
<dbReference type="AlphaFoldDB" id="A0A9P4NEP9"/>
<evidence type="ECO:0000256" key="2">
    <source>
        <dbReference type="ARBA" id="ARBA00022603"/>
    </source>
</evidence>
<keyword evidence="5" id="KW-1185">Reference proteome</keyword>
<proteinExistence type="inferred from homology"/>
<keyword evidence="2" id="KW-0489">Methyltransferase</keyword>
<dbReference type="EMBL" id="MU007142">
    <property type="protein sequence ID" value="KAF2417252.1"/>
    <property type="molecule type" value="Genomic_DNA"/>
</dbReference>
<dbReference type="InterPro" id="IPR051419">
    <property type="entry name" value="Lys/N-term_MeTrsfase_sf"/>
</dbReference>
<reference evidence="4" key="1">
    <citation type="journal article" date="2020" name="Stud. Mycol.">
        <title>101 Dothideomycetes genomes: a test case for predicting lifestyles and emergence of pathogens.</title>
        <authorList>
            <person name="Haridas S."/>
            <person name="Albert R."/>
            <person name="Binder M."/>
            <person name="Bloem J."/>
            <person name="Labutti K."/>
            <person name="Salamov A."/>
            <person name="Andreopoulos B."/>
            <person name="Baker S."/>
            <person name="Barry K."/>
            <person name="Bills G."/>
            <person name="Bluhm B."/>
            <person name="Cannon C."/>
            <person name="Castanera R."/>
            <person name="Culley D."/>
            <person name="Daum C."/>
            <person name="Ezra D."/>
            <person name="Gonzalez J."/>
            <person name="Henrissat B."/>
            <person name="Kuo A."/>
            <person name="Liang C."/>
            <person name="Lipzen A."/>
            <person name="Lutzoni F."/>
            <person name="Magnuson J."/>
            <person name="Mondo S."/>
            <person name="Nolan M."/>
            <person name="Ohm R."/>
            <person name="Pangilinan J."/>
            <person name="Park H.-J."/>
            <person name="Ramirez L."/>
            <person name="Alfaro M."/>
            <person name="Sun H."/>
            <person name="Tritt A."/>
            <person name="Yoshinaga Y."/>
            <person name="Zwiers L.-H."/>
            <person name="Turgeon B."/>
            <person name="Goodwin S."/>
            <person name="Spatafora J."/>
            <person name="Crous P."/>
            <person name="Grigoriev I."/>
        </authorList>
    </citation>
    <scope>NUCLEOTIDE SEQUENCE</scope>
    <source>
        <strain evidence="4">CBS 130266</strain>
    </source>
</reference>
<gene>
    <name evidence="4" type="ORF">EJ08DRAFT_83657</name>
</gene>
<dbReference type="GO" id="GO:0032259">
    <property type="term" value="P:methylation"/>
    <property type="evidence" value="ECO:0007669"/>
    <property type="project" value="UniProtKB-KW"/>
</dbReference>
<keyword evidence="3" id="KW-0808">Transferase</keyword>